<evidence type="ECO:0000313" key="3">
    <source>
        <dbReference type="Proteomes" id="UP000499080"/>
    </source>
</evidence>
<dbReference type="Gene3D" id="2.60.210.10">
    <property type="entry name" value="Apoptosis, Tumor Necrosis Factor Receptor Associated Protein 2, Chain A"/>
    <property type="match status" value="1"/>
</dbReference>
<dbReference type="Pfam" id="PF00651">
    <property type="entry name" value="BTB"/>
    <property type="match status" value="1"/>
</dbReference>
<keyword evidence="3" id="KW-1185">Reference proteome</keyword>
<dbReference type="EMBL" id="BGPR01243273">
    <property type="protein sequence ID" value="GBM17196.1"/>
    <property type="molecule type" value="Genomic_DNA"/>
</dbReference>
<proteinExistence type="predicted"/>
<dbReference type="PROSITE" id="PS50097">
    <property type="entry name" value="BTB"/>
    <property type="match status" value="1"/>
</dbReference>
<dbReference type="AlphaFoldDB" id="A0A4Y2DMF8"/>
<evidence type="ECO:0000313" key="2">
    <source>
        <dbReference type="EMBL" id="GBM17196.1"/>
    </source>
</evidence>
<dbReference type="InterPro" id="IPR051481">
    <property type="entry name" value="BTB-POZ/Galectin-3-binding"/>
</dbReference>
<dbReference type="Gene3D" id="3.30.710.10">
    <property type="entry name" value="Potassium Channel Kv1.1, Chain A"/>
    <property type="match status" value="1"/>
</dbReference>
<gene>
    <name evidence="2" type="ORF">AVEN_52107_1</name>
</gene>
<sequence>ADGSPVISRKDNKHTFDVYLLSRVELTMRWAEFVPNKTLTVQCRMWRKGRKIPTTDVSYARTKLETYARSILWPIEEFSAMNSTATEDFRRLATDERKVYPLKNFIKRKHFMGLILYMKRDSESEDVCVDFLVDRGPDYGYSCEITILDANGQAIISKVEGDHTFTARKIFEFRNLISKNELISNKNLFLPNDTLLLRCSFKVCSAVISSEIEYCTPNVSSVVEEGEVLDINDPLVYDDTPLEFEKYFFKDVDGNYLADYPFEQKRDSDSCSKSCPLRAALRYLHREATLSDVSLRVGTKLHPVHKNILSSRSPVFKTIFSKDMECNIIEIHEMDENTLYRLLQYMYTGTVEDLQIENALDLFKAAANYQLFDLKDKCSEILSLGNKYQDEKLKEAAGDFDCGLDKKIKANEKSKQIAECNL</sequence>
<dbReference type="OrthoDB" id="6500957at2759"/>
<feature type="non-terminal residue" evidence="2">
    <location>
        <position position="1"/>
    </location>
</feature>
<dbReference type="SMART" id="SM00225">
    <property type="entry name" value="BTB"/>
    <property type="match status" value="1"/>
</dbReference>
<dbReference type="InterPro" id="IPR011333">
    <property type="entry name" value="SKP1/BTB/POZ_sf"/>
</dbReference>
<dbReference type="SUPFAM" id="SSF54695">
    <property type="entry name" value="POZ domain"/>
    <property type="match status" value="1"/>
</dbReference>
<feature type="non-terminal residue" evidence="2">
    <location>
        <position position="422"/>
    </location>
</feature>
<organism evidence="2 3">
    <name type="scientific">Araneus ventricosus</name>
    <name type="common">Orbweaver spider</name>
    <name type="synonym">Epeira ventricosa</name>
    <dbReference type="NCBI Taxonomy" id="182803"/>
    <lineage>
        <taxon>Eukaryota</taxon>
        <taxon>Metazoa</taxon>
        <taxon>Ecdysozoa</taxon>
        <taxon>Arthropoda</taxon>
        <taxon>Chelicerata</taxon>
        <taxon>Arachnida</taxon>
        <taxon>Araneae</taxon>
        <taxon>Araneomorphae</taxon>
        <taxon>Entelegynae</taxon>
        <taxon>Araneoidea</taxon>
        <taxon>Araneidae</taxon>
        <taxon>Araneus</taxon>
    </lineage>
</organism>
<name>A0A4Y2DMF8_ARAVE</name>
<dbReference type="PANTHER" id="PTHR24410">
    <property type="entry name" value="HL07962P-RELATED"/>
    <property type="match status" value="1"/>
</dbReference>
<protein>
    <recommendedName>
        <fullName evidence="1">BTB domain-containing protein</fullName>
    </recommendedName>
</protein>
<dbReference type="Proteomes" id="UP000499080">
    <property type="component" value="Unassembled WGS sequence"/>
</dbReference>
<dbReference type="SUPFAM" id="SSF49599">
    <property type="entry name" value="TRAF domain-like"/>
    <property type="match status" value="1"/>
</dbReference>
<dbReference type="CDD" id="cd18186">
    <property type="entry name" value="BTB_POZ_ZBTB_KLHL-like"/>
    <property type="match status" value="1"/>
</dbReference>
<dbReference type="InterPro" id="IPR000210">
    <property type="entry name" value="BTB/POZ_dom"/>
</dbReference>
<dbReference type="InterPro" id="IPR008974">
    <property type="entry name" value="TRAF-like"/>
</dbReference>
<feature type="domain" description="BTB" evidence="1">
    <location>
        <begin position="291"/>
        <end position="355"/>
    </location>
</feature>
<reference evidence="2 3" key="1">
    <citation type="journal article" date="2019" name="Sci. Rep.">
        <title>Orb-weaving spider Araneus ventricosus genome elucidates the spidroin gene catalogue.</title>
        <authorList>
            <person name="Kono N."/>
            <person name="Nakamura H."/>
            <person name="Ohtoshi R."/>
            <person name="Moran D.A.P."/>
            <person name="Shinohara A."/>
            <person name="Yoshida Y."/>
            <person name="Fujiwara M."/>
            <person name="Mori M."/>
            <person name="Tomita M."/>
            <person name="Arakawa K."/>
        </authorList>
    </citation>
    <scope>NUCLEOTIDE SEQUENCE [LARGE SCALE GENOMIC DNA]</scope>
</reference>
<dbReference type="PANTHER" id="PTHR24410:SF23">
    <property type="entry name" value="BTB DOMAIN-CONTAINING PROTEIN-RELATED"/>
    <property type="match status" value="1"/>
</dbReference>
<accession>A0A4Y2DMF8</accession>
<evidence type="ECO:0000259" key="1">
    <source>
        <dbReference type="PROSITE" id="PS50097"/>
    </source>
</evidence>
<comment type="caution">
    <text evidence="2">The sequence shown here is derived from an EMBL/GenBank/DDBJ whole genome shotgun (WGS) entry which is preliminary data.</text>
</comment>